<evidence type="ECO:0000313" key="2">
    <source>
        <dbReference type="Proteomes" id="UP000037460"/>
    </source>
</evidence>
<sequence>MWRDILTNYKFHERRTAVDLKDKYRNLCKNA</sequence>
<evidence type="ECO:0008006" key="3">
    <source>
        <dbReference type="Google" id="ProtNLM"/>
    </source>
</evidence>
<dbReference type="Proteomes" id="UP000037460">
    <property type="component" value="Unassembled WGS sequence"/>
</dbReference>
<reference evidence="2" key="1">
    <citation type="journal article" date="2015" name="PLoS Genet.">
        <title>Genome Sequence and Transcriptome Analyses of Chrysochromulina tobin: Metabolic Tools for Enhanced Algal Fitness in the Prominent Order Prymnesiales (Haptophyceae).</title>
        <authorList>
            <person name="Hovde B.T."/>
            <person name="Deodato C.R."/>
            <person name="Hunsperger H.M."/>
            <person name="Ryken S.A."/>
            <person name="Yost W."/>
            <person name="Jha R.K."/>
            <person name="Patterson J."/>
            <person name="Monnat R.J. Jr."/>
            <person name="Barlow S.B."/>
            <person name="Starkenburg S.R."/>
            <person name="Cattolico R.A."/>
        </authorList>
    </citation>
    <scope>NUCLEOTIDE SEQUENCE</scope>
    <source>
        <strain evidence="2">CCMP291</strain>
    </source>
</reference>
<dbReference type="CDD" id="cd11660">
    <property type="entry name" value="SANT_TRF"/>
    <property type="match status" value="1"/>
</dbReference>
<dbReference type="AlphaFoldDB" id="A0A0M0JU73"/>
<protein>
    <recommendedName>
        <fullName evidence="3">Myb-like domain-containing protein</fullName>
    </recommendedName>
</protein>
<evidence type="ECO:0000313" key="1">
    <source>
        <dbReference type="EMBL" id="KOO30055.1"/>
    </source>
</evidence>
<comment type="caution">
    <text evidence="1">The sequence shown here is derived from an EMBL/GenBank/DDBJ whole genome shotgun (WGS) entry which is preliminary data.</text>
</comment>
<dbReference type="EMBL" id="JWZX01002301">
    <property type="protein sequence ID" value="KOO30055.1"/>
    <property type="molecule type" value="Genomic_DNA"/>
</dbReference>
<gene>
    <name evidence="1" type="ORF">Ctob_005571</name>
</gene>
<proteinExistence type="predicted"/>
<dbReference type="Gene3D" id="1.10.10.60">
    <property type="entry name" value="Homeodomain-like"/>
    <property type="match status" value="1"/>
</dbReference>
<accession>A0A0M0JU73</accession>
<dbReference type="OrthoDB" id="608866at2759"/>
<organism evidence="1 2">
    <name type="scientific">Chrysochromulina tobinii</name>
    <dbReference type="NCBI Taxonomy" id="1460289"/>
    <lineage>
        <taxon>Eukaryota</taxon>
        <taxon>Haptista</taxon>
        <taxon>Haptophyta</taxon>
        <taxon>Prymnesiophyceae</taxon>
        <taxon>Prymnesiales</taxon>
        <taxon>Chrysochromulinaceae</taxon>
        <taxon>Chrysochromulina</taxon>
    </lineage>
</organism>
<name>A0A0M0JU73_9EUKA</name>
<dbReference type="SUPFAM" id="SSF46689">
    <property type="entry name" value="Homeodomain-like"/>
    <property type="match status" value="1"/>
</dbReference>
<dbReference type="InterPro" id="IPR009057">
    <property type="entry name" value="Homeodomain-like_sf"/>
</dbReference>
<keyword evidence="2" id="KW-1185">Reference proteome</keyword>